<dbReference type="AlphaFoldDB" id="A0A9P9AIU6"/>
<sequence>MLCAIETVSFLLVHDSKPIYEAKCAHHLPNPVRRRDPRYLPPNKNRFDARLTAMPLRRKLIARAQSPPERSASGSVSPRKDGPDDIDDDEFDNMLAPASMRIDLEEAKRVTSYFRSSCLNRATCCAVSGEGEPWRPGPPIGPAVQACHVVPQQHYQLYPSAASGQDAKVRRAGDPAKRPQPAQFDHSQGGAAGEDKTEKGVVGRGERLQTETDMLEGYITPRNNREFLAHVNKKLQRYKG</sequence>
<keyword evidence="3" id="KW-1185">Reference proteome</keyword>
<evidence type="ECO:0000256" key="1">
    <source>
        <dbReference type="SAM" id="MobiDB-lite"/>
    </source>
</evidence>
<name>A0A9P9AIU6_9HYPO</name>
<organism evidence="2 3">
    <name type="scientific">Thelonectria olida</name>
    <dbReference type="NCBI Taxonomy" id="1576542"/>
    <lineage>
        <taxon>Eukaryota</taxon>
        <taxon>Fungi</taxon>
        <taxon>Dikarya</taxon>
        <taxon>Ascomycota</taxon>
        <taxon>Pezizomycotina</taxon>
        <taxon>Sordariomycetes</taxon>
        <taxon>Hypocreomycetidae</taxon>
        <taxon>Hypocreales</taxon>
        <taxon>Nectriaceae</taxon>
        <taxon>Thelonectria</taxon>
    </lineage>
</organism>
<accession>A0A9P9AIU6</accession>
<protein>
    <submittedName>
        <fullName evidence="2">Uncharacterized protein</fullName>
    </submittedName>
</protein>
<feature type="region of interest" description="Disordered" evidence="1">
    <location>
        <begin position="62"/>
        <end position="91"/>
    </location>
</feature>
<feature type="compositionally biased region" description="Basic and acidic residues" evidence="1">
    <location>
        <begin position="193"/>
        <end position="210"/>
    </location>
</feature>
<dbReference type="Proteomes" id="UP000777438">
    <property type="component" value="Unassembled WGS sequence"/>
</dbReference>
<evidence type="ECO:0000313" key="3">
    <source>
        <dbReference type="Proteomes" id="UP000777438"/>
    </source>
</evidence>
<dbReference type="EMBL" id="JAGPYM010000053">
    <property type="protein sequence ID" value="KAH6871553.1"/>
    <property type="molecule type" value="Genomic_DNA"/>
</dbReference>
<proteinExistence type="predicted"/>
<dbReference type="OrthoDB" id="2142759at2759"/>
<evidence type="ECO:0000313" key="2">
    <source>
        <dbReference type="EMBL" id="KAH6871553.1"/>
    </source>
</evidence>
<feature type="compositionally biased region" description="Basic and acidic residues" evidence="1">
    <location>
        <begin position="167"/>
        <end position="177"/>
    </location>
</feature>
<gene>
    <name evidence="2" type="ORF">B0T10DRAFT_590953</name>
</gene>
<feature type="region of interest" description="Disordered" evidence="1">
    <location>
        <begin position="161"/>
        <end position="217"/>
    </location>
</feature>
<reference evidence="2 3" key="1">
    <citation type="journal article" date="2021" name="Nat. Commun.">
        <title>Genetic determinants of endophytism in the Arabidopsis root mycobiome.</title>
        <authorList>
            <person name="Mesny F."/>
            <person name="Miyauchi S."/>
            <person name="Thiergart T."/>
            <person name="Pickel B."/>
            <person name="Atanasova L."/>
            <person name="Karlsson M."/>
            <person name="Huettel B."/>
            <person name="Barry K.W."/>
            <person name="Haridas S."/>
            <person name="Chen C."/>
            <person name="Bauer D."/>
            <person name="Andreopoulos W."/>
            <person name="Pangilinan J."/>
            <person name="LaButti K."/>
            <person name="Riley R."/>
            <person name="Lipzen A."/>
            <person name="Clum A."/>
            <person name="Drula E."/>
            <person name="Henrissat B."/>
            <person name="Kohler A."/>
            <person name="Grigoriev I.V."/>
            <person name="Martin F.M."/>
            <person name="Hacquard S."/>
        </authorList>
    </citation>
    <scope>NUCLEOTIDE SEQUENCE [LARGE SCALE GENOMIC DNA]</scope>
    <source>
        <strain evidence="2 3">MPI-CAGE-CH-0241</strain>
    </source>
</reference>
<comment type="caution">
    <text evidence="2">The sequence shown here is derived from an EMBL/GenBank/DDBJ whole genome shotgun (WGS) entry which is preliminary data.</text>
</comment>